<dbReference type="Proteomes" id="UP000218334">
    <property type="component" value="Unassembled WGS sequence"/>
</dbReference>
<accession>A0A2H3AVM6</accession>
<evidence type="ECO:0000313" key="1">
    <source>
        <dbReference type="EMBL" id="PBK60784.1"/>
    </source>
</evidence>
<reference evidence="2" key="1">
    <citation type="journal article" date="2017" name="Nat. Ecol. Evol.">
        <title>Genome expansion and lineage-specific genetic innovations in the forest pathogenic fungi Armillaria.</title>
        <authorList>
            <person name="Sipos G."/>
            <person name="Prasanna A.N."/>
            <person name="Walter M.C."/>
            <person name="O'Connor E."/>
            <person name="Balint B."/>
            <person name="Krizsan K."/>
            <person name="Kiss B."/>
            <person name="Hess J."/>
            <person name="Varga T."/>
            <person name="Slot J."/>
            <person name="Riley R."/>
            <person name="Boka B."/>
            <person name="Rigling D."/>
            <person name="Barry K."/>
            <person name="Lee J."/>
            <person name="Mihaltcheva S."/>
            <person name="LaButti K."/>
            <person name="Lipzen A."/>
            <person name="Waldron R."/>
            <person name="Moloney N.M."/>
            <person name="Sperisen C."/>
            <person name="Kredics L."/>
            <person name="Vagvoelgyi C."/>
            <person name="Patrignani A."/>
            <person name="Fitzpatrick D."/>
            <person name="Nagy I."/>
            <person name="Doyle S."/>
            <person name="Anderson J.B."/>
            <person name="Grigoriev I.V."/>
            <person name="Gueldener U."/>
            <person name="Muensterkoetter M."/>
            <person name="Nagy L.G."/>
        </authorList>
    </citation>
    <scope>NUCLEOTIDE SEQUENCE [LARGE SCALE GENOMIC DNA]</scope>
    <source>
        <strain evidence="2">28-4</strain>
    </source>
</reference>
<gene>
    <name evidence="1" type="ORF">ARMSODRAFT_982025</name>
</gene>
<dbReference type="AlphaFoldDB" id="A0A2H3AVM6"/>
<protein>
    <submittedName>
        <fullName evidence="1">Uncharacterized protein</fullName>
    </submittedName>
</protein>
<sequence length="192" mass="21279">MTVIFSISTFHHHLDIDDDSCTKTSGVRSNAKWHLRSHGTFPQADKTNQTGQYTVNLLPPSVNSRTDSVHPAPCQVQPPSTTMKWVPSSLMSCTNALRLREAESSSLEYDGDDSDSSYRSMQLSLPLSPVVLSIVNDETDDSCTNEARTYRSTWKAVSKPLTSKRGPYFMLVKEADRAHSDPECGLTKTPVL</sequence>
<keyword evidence="2" id="KW-1185">Reference proteome</keyword>
<dbReference type="STRING" id="1076256.A0A2H3AVM6"/>
<name>A0A2H3AVM6_9AGAR</name>
<organism evidence="1 2">
    <name type="scientific">Armillaria solidipes</name>
    <dbReference type="NCBI Taxonomy" id="1076256"/>
    <lineage>
        <taxon>Eukaryota</taxon>
        <taxon>Fungi</taxon>
        <taxon>Dikarya</taxon>
        <taxon>Basidiomycota</taxon>
        <taxon>Agaricomycotina</taxon>
        <taxon>Agaricomycetes</taxon>
        <taxon>Agaricomycetidae</taxon>
        <taxon>Agaricales</taxon>
        <taxon>Marasmiineae</taxon>
        <taxon>Physalacriaceae</taxon>
        <taxon>Armillaria</taxon>
    </lineage>
</organism>
<proteinExistence type="predicted"/>
<evidence type="ECO:0000313" key="2">
    <source>
        <dbReference type="Proteomes" id="UP000218334"/>
    </source>
</evidence>
<dbReference type="EMBL" id="KZ293482">
    <property type="protein sequence ID" value="PBK60784.1"/>
    <property type="molecule type" value="Genomic_DNA"/>
</dbReference>